<feature type="domain" description="Enoyl reductase (ER)" evidence="7">
    <location>
        <begin position="44"/>
        <end position="371"/>
    </location>
</feature>
<dbReference type="Gene3D" id="3.40.50.720">
    <property type="entry name" value="NAD(P)-binding Rossmann-like Domain"/>
    <property type="match status" value="1"/>
</dbReference>
<dbReference type="InterPro" id="IPR013149">
    <property type="entry name" value="ADH-like_C"/>
</dbReference>
<name>C7HVZ3_9FIRM</name>
<dbReference type="eggNOG" id="COG1063">
    <property type="taxonomic scope" value="Bacteria"/>
</dbReference>
<proteinExistence type="inferred from homology"/>
<dbReference type="PANTHER" id="PTHR42813">
    <property type="entry name" value="ZINC-TYPE ALCOHOL DEHYDROGENASE-LIKE"/>
    <property type="match status" value="1"/>
</dbReference>
<evidence type="ECO:0000313" key="9">
    <source>
        <dbReference type="Proteomes" id="UP000003821"/>
    </source>
</evidence>
<dbReference type="InterPro" id="IPR036291">
    <property type="entry name" value="NAD(P)-bd_dom_sf"/>
</dbReference>
<sequence length="379" mass="40721">MKDKLKLNCKKKHKIKNKEDSMKGFAMLGIGKTGWIEKPEPEMGPLDALVKPIALAPCSSDIHTVWEGAIGDRHDMILGHEAAGEIVKVGELVKDFKPGDRVLVPAITPDWSSLESQAGFPMHSGGMLAGWKFSNFKDGVFGEIFHVNDADANLALIPEGVDPVLAPMLSDMVTTGFHGVEQADVQFGDEVLVVGIGPVGLMSVAGANLRGASRIYAVGTRPNCVEAAKFYGATDIISYKDGSISEQVLELTNGKGVDRVIIAGGTVDTFEEAIKAMKPGAKIGNVNYLDGGEYIKIPRVEWGVGMGHKAINGGLTPGGRLRMEKLAKLVSCGKLDLSKLVTHKFNGFENVEKALYLMKDKPKDLIKPVVIVAEDLMED</sequence>
<dbReference type="CDD" id="cd08285">
    <property type="entry name" value="NADP_ADH"/>
    <property type="match status" value="1"/>
</dbReference>
<dbReference type="HOGENOM" id="CLU_026673_11_3_9"/>
<dbReference type="SUPFAM" id="SSF50129">
    <property type="entry name" value="GroES-like"/>
    <property type="match status" value="1"/>
</dbReference>
<accession>C7HVZ3</accession>
<evidence type="ECO:0000256" key="5">
    <source>
        <dbReference type="ARBA" id="ARBA00023002"/>
    </source>
</evidence>
<dbReference type="InterPro" id="IPR011032">
    <property type="entry name" value="GroES-like_sf"/>
</dbReference>
<evidence type="ECO:0000256" key="4">
    <source>
        <dbReference type="ARBA" id="ARBA00022833"/>
    </source>
</evidence>
<organism evidence="8 9">
    <name type="scientific">Anaerococcus vaginalis ATCC 51170</name>
    <dbReference type="NCBI Taxonomy" id="655811"/>
    <lineage>
        <taxon>Bacteria</taxon>
        <taxon>Bacillati</taxon>
        <taxon>Bacillota</taxon>
        <taxon>Tissierellia</taxon>
        <taxon>Tissierellales</taxon>
        <taxon>Peptoniphilaceae</taxon>
        <taxon>Anaerococcus</taxon>
    </lineage>
</organism>
<dbReference type="Gene3D" id="3.90.180.10">
    <property type="entry name" value="Medium-chain alcohol dehydrogenases, catalytic domain"/>
    <property type="match status" value="1"/>
</dbReference>
<evidence type="ECO:0000256" key="3">
    <source>
        <dbReference type="ARBA" id="ARBA00022723"/>
    </source>
</evidence>
<evidence type="ECO:0000259" key="7">
    <source>
        <dbReference type="SMART" id="SM00829"/>
    </source>
</evidence>
<gene>
    <name evidence="8" type="primary">aDH</name>
    <name evidence="8" type="ORF">HMPREF0078_1391</name>
</gene>
<dbReference type="InterPro" id="IPR002328">
    <property type="entry name" value="ADH_Zn_CS"/>
</dbReference>
<dbReference type="GO" id="GO:0008270">
    <property type="term" value="F:zinc ion binding"/>
    <property type="evidence" value="ECO:0007669"/>
    <property type="project" value="InterPro"/>
</dbReference>
<dbReference type="SMART" id="SM00829">
    <property type="entry name" value="PKS_ER"/>
    <property type="match status" value="1"/>
</dbReference>
<dbReference type="Pfam" id="PF08240">
    <property type="entry name" value="ADH_N"/>
    <property type="match status" value="1"/>
</dbReference>
<dbReference type="PANTHER" id="PTHR42813:SF4">
    <property type="entry name" value="NADP-DEPENDENT ISOPROPANOL DEHYDROGENASE"/>
    <property type="match status" value="1"/>
</dbReference>
<dbReference type="AlphaFoldDB" id="C7HVZ3"/>
<evidence type="ECO:0000313" key="8">
    <source>
        <dbReference type="EMBL" id="EEU12095.1"/>
    </source>
</evidence>
<keyword evidence="5 8" id="KW-0560">Oxidoreductase</keyword>
<dbReference type="Pfam" id="PF00107">
    <property type="entry name" value="ADH_zinc_N"/>
    <property type="match status" value="1"/>
</dbReference>
<comment type="caution">
    <text evidence="8">The sequence shown here is derived from an EMBL/GenBank/DDBJ whole genome shotgun (WGS) entry which is preliminary data.</text>
</comment>
<keyword evidence="4 6" id="KW-0862">Zinc</keyword>
<dbReference type="GO" id="GO:0008106">
    <property type="term" value="F:alcohol dehydrogenase (NADP+) activity"/>
    <property type="evidence" value="ECO:0007669"/>
    <property type="project" value="UniProtKB-EC"/>
</dbReference>
<dbReference type="InterPro" id="IPR020843">
    <property type="entry name" value="ER"/>
</dbReference>
<keyword evidence="9" id="KW-1185">Reference proteome</keyword>
<reference evidence="8 9" key="1">
    <citation type="submission" date="2009-08" db="EMBL/GenBank/DDBJ databases">
        <authorList>
            <person name="Muzny D."/>
            <person name="Qin X."/>
            <person name="Deng J."/>
            <person name="Jiang H."/>
            <person name="Liu Y."/>
            <person name="Qu J."/>
            <person name="Song X.-Z."/>
            <person name="Zhang L."/>
            <person name="Thornton R."/>
            <person name="Coyle M."/>
            <person name="Francisco L."/>
            <person name="Jackson L."/>
            <person name="Javaid M."/>
            <person name="Korchina V."/>
            <person name="Kovar C."/>
            <person name="Mata R."/>
            <person name="Mathew T."/>
            <person name="Ngo R."/>
            <person name="Nguyen L."/>
            <person name="Nguyen N."/>
            <person name="Okwuonu G."/>
            <person name="Ongeri F."/>
            <person name="Pham C."/>
            <person name="Simmons D."/>
            <person name="Wilczek-Boney K."/>
            <person name="Hale W."/>
            <person name="Jakkamsetti A."/>
            <person name="Pham P."/>
            <person name="Ruth R."/>
            <person name="San Lucas F."/>
            <person name="Warren J."/>
            <person name="Zhang J."/>
            <person name="Zhao Z."/>
            <person name="Zhou C."/>
            <person name="Zhu D."/>
            <person name="Lee S."/>
            <person name="Bess C."/>
            <person name="Blankenburg K."/>
            <person name="Forbes L."/>
            <person name="Fu Q."/>
            <person name="Gubbala S."/>
            <person name="Hirani K."/>
            <person name="Jayaseelan J.C."/>
            <person name="Lara F."/>
            <person name="Munidasa M."/>
            <person name="Palculict T."/>
            <person name="Patil S."/>
            <person name="Pu L.-L."/>
            <person name="Saada N."/>
            <person name="Tang L."/>
            <person name="Weissenberger G."/>
            <person name="Zhu Y."/>
            <person name="Hemphill L."/>
            <person name="Shang Y."/>
            <person name="Youmans B."/>
            <person name="Ayvaz T."/>
            <person name="Ross M."/>
            <person name="Santibanez J."/>
            <person name="Aqrawi P."/>
            <person name="Gross S."/>
            <person name="Joshi V."/>
            <person name="Fowler G."/>
            <person name="Nazareth L."/>
            <person name="Reid J."/>
            <person name="Worley K."/>
            <person name="Petrosino J."/>
            <person name="Highlander S."/>
            <person name="Gibbs R."/>
            <person name="Gibbs R."/>
        </authorList>
    </citation>
    <scope>NUCLEOTIDE SEQUENCE [LARGE SCALE GENOMIC DNA]</scope>
    <source>
        <strain evidence="8 9">ATCC 51170</strain>
    </source>
</reference>
<evidence type="ECO:0000256" key="2">
    <source>
        <dbReference type="ARBA" id="ARBA00008072"/>
    </source>
</evidence>
<protein>
    <submittedName>
        <fullName evidence="8">NADP-dependent alcohol dehydrogenase</fullName>
        <ecNumber evidence="8">1.1.1.2</ecNumber>
    </submittedName>
</protein>
<dbReference type="InterPro" id="IPR013154">
    <property type="entry name" value="ADH-like_N"/>
</dbReference>
<evidence type="ECO:0000256" key="6">
    <source>
        <dbReference type="RuleBase" id="RU361277"/>
    </source>
</evidence>
<dbReference type="EC" id="1.1.1.2" evidence="8"/>
<dbReference type="Proteomes" id="UP000003821">
    <property type="component" value="Unassembled WGS sequence"/>
</dbReference>
<evidence type="ECO:0000256" key="1">
    <source>
        <dbReference type="ARBA" id="ARBA00001947"/>
    </source>
</evidence>
<comment type="similarity">
    <text evidence="2 6">Belongs to the zinc-containing alcohol dehydrogenase family.</text>
</comment>
<dbReference type="SUPFAM" id="SSF51735">
    <property type="entry name" value="NAD(P)-binding Rossmann-fold domains"/>
    <property type="match status" value="1"/>
</dbReference>
<keyword evidence="3 6" id="KW-0479">Metal-binding</keyword>
<comment type="cofactor">
    <cofactor evidence="1 6">
        <name>Zn(2+)</name>
        <dbReference type="ChEBI" id="CHEBI:29105"/>
    </cofactor>
</comment>
<dbReference type="EMBL" id="ACXU01000021">
    <property type="protein sequence ID" value="EEU12095.1"/>
    <property type="molecule type" value="Genomic_DNA"/>
</dbReference>
<dbReference type="PROSITE" id="PS00059">
    <property type="entry name" value="ADH_ZINC"/>
    <property type="match status" value="1"/>
</dbReference>